<name>A0A1M4SZX8_9BACT</name>
<reference evidence="9 10" key="1">
    <citation type="submission" date="2016-11" db="EMBL/GenBank/DDBJ databases">
        <authorList>
            <person name="Jaros S."/>
            <person name="Januszkiewicz K."/>
            <person name="Wedrychowicz H."/>
        </authorList>
    </citation>
    <scope>NUCLEOTIDE SEQUENCE [LARGE SCALE GENOMIC DNA]</scope>
    <source>
        <strain evidence="9 10">DSM 21986</strain>
    </source>
</reference>
<accession>A0A1M4SZX8</accession>
<feature type="domain" description="RagB/SusD" evidence="7">
    <location>
        <begin position="266"/>
        <end position="478"/>
    </location>
</feature>
<comment type="subcellular location">
    <subcellularLocation>
        <location evidence="1">Cell outer membrane</location>
    </subcellularLocation>
</comment>
<dbReference type="Pfam" id="PF14322">
    <property type="entry name" value="SusD-like_3"/>
    <property type="match status" value="1"/>
</dbReference>
<proteinExistence type="inferred from homology"/>
<sequence length="524" mass="59216">MKGYISHILWTVSVLLMGTMIISSCDTDLDLTNPSYQTPENYFQNSDELQAATNAIYSNVSAAQLFAREWFFLHDLRSDEVASGGGHLEAPRRQLLIGAGTPTNNVMNDVWNGLYNVINRANVVIQNASNVEDNPSLRDRLVGEARFLRGWAYYELASLWGPVPIYTEVINNPEQFQPRVPVEKVYSQAVSDLEAAAAVLPETYPDEDRGRVTWGAAKAMLGRVFMQQLDFETAKSHLQEVVDSGIYSLTDNYFDNFKEETEFNEESIFEVVFIDKGDDAFNWGYTGDGANDPQSTARAQEYNPVAWRNLIPSATYVNNFEYEPAGAAKTDPRLGMSVYKTGDTFNGGTEVLTADMQNGNTTMFHGEEIKMSWRKYTLLYKLSSDEAGNVFRGNNHRVIRYAEVLLNMAECENETGNIPAALDYLNRVRNRASVDMPEYPTAQYPANNKMDVVEIIMHERMSELGGEEIRNRDILRWRELGYFDEDPLPYFEEGRDELLPIPSTEINNNPELDAEGISPQNPGY</sequence>
<evidence type="ECO:0000256" key="6">
    <source>
        <dbReference type="SAM" id="MobiDB-lite"/>
    </source>
</evidence>
<dbReference type="PROSITE" id="PS51257">
    <property type="entry name" value="PROKAR_LIPOPROTEIN"/>
    <property type="match status" value="1"/>
</dbReference>
<evidence type="ECO:0000259" key="8">
    <source>
        <dbReference type="Pfam" id="PF14322"/>
    </source>
</evidence>
<evidence type="ECO:0000256" key="2">
    <source>
        <dbReference type="ARBA" id="ARBA00006275"/>
    </source>
</evidence>
<evidence type="ECO:0000256" key="3">
    <source>
        <dbReference type="ARBA" id="ARBA00022729"/>
    </source>
</evidence>
<dbReference type="CDD" id="cd08977">
    <property type="entry name" value="SusD"/>
    <property type="match status" value="1"/>
</dbReference>
<dbReference type="EMBL" id="FQUS01000001">
    <property type="protein sequence ID" value="SHE37759.1"/>
    <property type="molecule type" value="Genomic_DNA"/>
</dbReference>
<dbReference type="Gene3D" id="1.25.40.390">
    <property type="match status" value="1"/>
</dbReference>
<dbReference type="AlphaFoldDB" id="A0A1M4SZX8"/>
<evidence type="ECO:0000259" key="7">
    <source>
        <dbReference type="Pfam" id="PF07980"/>
    </source>
</evidence>
<evidence type="ECO:0000313" key="10">
    <source>
        <dbReference type="Proteomes" id="UP000184041"/>
    </source>
</evidence>
<dbReference type="OrthoDB" id="5694214at2"/>
<dbReference type="STRING" id="1194090.SAMN05443144_101169"/>
<feature type="region of interest" description="Disordered" evidence="6">
    <location>
        <begin position="503"/>
        <end position="524"/>
    </location>
</feature>
<dbReference type="InterPro" id="IPR012944">
    <property type="entry name" value="SusD_RagB_dom"/>
</dbReference>
<gene>
    <name evidence="9" type="ORF">SAMN05443144_101169</name>
</gene>
<dbReference type="Proteomes" id="UP000184041">
    <property type="component" value="Unassembled WGS sequence"/>
</dbReference>
<keyword evidence="4" id="KW-0472">Membrane</keyword>
<dbReference type="SUPFAM" id="SSF48452">
    <property type="entry name" value="TPR-like"/>
    <property type="match status" value="1"/>
</dbReference>
<organism evidence="9 10">
    <name type="scientific">Fodinibius roseus</name>
    <dbReference type="NCBI Taxonomy" id="1194090"/>
    <lineage>
        <taxon>Bacteria</taxon>
        <taxon>Pseudomonadati</taxon>
        <taxon>Balneolota</taxon>
        <taxon>Balneolia</taxon>
        <taxon>Balneolales</taxon>
        <taxon>Balneolaceae</taxon>
        <taxon>Fodinibius</taxon>
    </lineage>
</organism>
<keyword evidence="5" id="KW-0998">Cell outer membrane</keyword>
<dbReference type="InterPro" id="IPR011990">
    <property type="entry name" value="TPR-like_helical_dom_sf"/>
</dbReference>
<evidence type="ECO:0000256" key="5">
    <source>
        <dbReference type="ARBA" id="ARBA00023237"/>
    </source>
</evidence>
<evidence type="ECO:0000256" key="4">
    <source>
        <dbReference type="ARBA" id="ARBA00023136"/>
    </source>
</evidence>
<keyword evidence="3" id="KW-0732">Signal</keyword>
<comment type="similarity">
    <text evidence="2">Belongs to the SusD family.</text>
</comment>
<dbReference type="Pfam" id="PF07980">
    <property type="entry name" value="SusD_RagB"/>
    <property type="match status" value="1"/>
</dbReference>
<feature type="domain" description="SusD-like N-terminal" evidence="8">
    <location>
        <begin position="101"/>
        <end position="225"/>
    </location>
</feature>
<dbReference type="RefSeq" id="WP_073058915.1">
    <property type="nucleotide sequence ID" value="NZ_FQUS01000001.1"/>
</dbReference>
<protein>
    <submittedName>
        <fullName evidence="9">Starch-binding associating with outer membrane</fullName>
    </submittedName>
</protein>
<dbReference type="InterPro" id="IPR033985">
    <property type="entry name" value="SusD-like_N"/>
</dbReference>
<evidence type="ECO:0000313" key="9">
    <source>
        <dbReference type="EMBL" id="SHE37759.1"/>
    </source>
</evidence>
<keyword evidence="10" id="KW-1185">Reference proteome</keyword>
<dbReference type="GO" id="GO:0009279">
    <property type="term" value="C:cell outer membrane"/>
    <property type="evidence" value="ECO:0007669"/>
    <property type="project" value="UniProtKB-SubCell"/>
</dbReference>
<evidence type="ECO:0000256" key="1">
    <source>
        <dbReference type="ARBA" id="ARBA00004442"/>
    </source>
</evidence>